<comment type="caution">
    <text evidence="2">The sequence shown here is derived from an EMBL/GenBank/DDBJ whole genome shotgun (WGS) entry which is preliminary data.</text>
</comment>
<accession>A0A3L6TFX4</accession>
<evidence type="ECO:0000256" key="1">
    <source>
        <dbReference type="SAM" id="MobiDB-lite"/>
    </source>
</evidence>
<organism evidence="2 3">
    <name type="scientific">Panicum miliaceum</name>
    <name type="common">Proso millet</name>
    <name type="synonym">Broomcorn millet</name>
    <dbReference type="NCBI Taxonomy" id="4540"/>
    <lineage>
        <taxon>Eukaryota</taxon>
        <taxon>Viridiplantae</taxon>
        <taxon>Streptophyta</taxon>
        <taxon>Embryophyta</taxon>
        <taxon>Tracheophyta</taxon>
        <taxon>Spermatophyta</taxon>
        <taxon>Magnoliopsida</taxon>
        <taxon>Liliopsida</taxon>
        <taxon>Poales</taxon>
        <taxon>Poaceae</taxon>
        <taxon>PACMAD clade</taxon>
        <taxon>Panicoideae</taxon>
        <taxon>Panicodae</taxon>
        <taxon>Paniceae</taxon>
        <taxon>Panicinae</taxon>
        <taxon>Panicum</taxon>
        <taxon>Panicum sect. Panicum</taxon>
    </lineage>
</organism>
<reference evidence="3" key="1">
    <citation type="journal article" date="2019" name="Nat. Commun.">
        <title>The genome of broomcorn millet.</title>
        <authorList>
            <person name="Zou C."/>
            <person name="Miki D."/>
            <person name="Li D."/>
            <person name="Tang Q."/>
            <person name="Xiao L."/>
            <person name="Rajput S."/>
            <person name="Deng P."/>
            <person name="Jia W."/>
            <person name="Huang R."/>
            <person name="Zhang M."/>
            <person name="Sun Y."/>
            <person name="Hu J."/>
            <person name="Fu X."/>
            <person name="Schnable P.S."/>
            <person name="Li F."/>
            <person name="Zhang H."/>
            <person name="Feng B."/>
            <person name="Zhu X."/>
            <person name="Liu R."/>
            <person name="Schnable J.C."/>
            <person name="Zhu J.-K."/>
            <person name="Zhang H."/>
        </authorList>
    </citation>
    <scope>NUCLEOTIDE SEQUENCE [LARGE SCALE GENOMIC DNA]</scope>
</reference>
<dbReference type="Proteomes" id="UP000275267">
    <property type="component" value="Unassembled WGS sequence"/>
</dbReference>
<protein>
    <recommendedName>
        <fullName evidence="4">B3 domain-containing protein</fullName>
    </recommendedName>
</protein>
<name>A0A3L6TFX4_PANMI</name>
<proteinExistence type="predicted"/>
<evidence type="ECO:0000313" key="3">
    <source>
        <dbReference type="Proteomes" id="UP000275267"/>
    </source>
</evidence>
<keyword evidence="3" id="KW-1185">Reference proteome</keyword>
<dbReference type="EMBL" id="PQIB02000001">
    <property type="protein sequence ID" value="RLN39249.1"/>
    <property type="molecule type" value="Genomic_DNA"/>
</dbReference>
<gene>
    <name evidence="2" type="ORF">C2845_PM01G24080</name>
</gene>
<evidence type="ECO:0008006" key="4">
    <source>
        <dbReference type="Google" id="ProtNLM"/>
    </source>
</evidence>
<feature type="region of interest" description="Disordered" evidence="1">
    <location>
        <begin position="43"/>
        <end position="72"/>
    </location>
</feature>
<dbReference type="OrthoDB" id="684243at2759"/>
<dbReference type="PANTHER" id="PTHR34397:SF23">
    <property type="entry name" value="EXPRESSED PROTEIN"/>
    <property type="match status" value="1"/>
</dbReference>
<dbReference type="AlphaFoldDB" id="A0A3L6TFX4"/>
<dbReference type="PANTHER" id="PTHR34397">
    <property type="entry name" value="OS05G0237600 PROTEIN"/>
    <property type="match status" value="1"/>
</dbReference>
<evidence type="ECO:0000313" key="2">
    <source>
        <dbReference type="EMBL" id="RLN39249.1"/>
    </source>
</evidence>
<sequence length="160" mass="17679">MASVASEKVLTESDLKSDQSRLLIWSGGSDRLRPLLSAGELSHCGLDGTHRRRTKSPAQGQEDGAKKKRDHKTRYPGVPVLVYERGAERAPAALRLNSFHSTKAMVIRGHGYLSFVAGGGFNTGDRVEVWAFRRPNDQHLCFVVAKRDDDRLVAAINPQE</sequence>